<feature type="domain" description="Tetrapyrrole biosynthesis uroporphyrinogen III synthase" evidence="9">
    <location>
        <begin position="20"/>
        <end position="237"/>
    </location>
</feature>
<dbReference type="InterPro" id="IPR003754">
    <property type="entry name" value="4pyrrol_synth_uPrphyn_synth"/>
</dbReference>
<dbReference type="InterPro" id="IPR036108">
    <property type="entry name" value="4pyrrol_syn_uPrphyn_synt_sf"/>
</dbReference>
<dbReference type="PANTHER" id="PTHR38042">
    <property type="entry name" value="UROPORPHYRINOGEN-III SYNTHASE, CHLOROPLASTIC"/>
    <property type="match status" value="1"/>
</dbReference>
<name>A0A381XQU5_9ZZZZ</name>
<dbReference type="Gene3D" id="3.40.50.10090">
    <property type="match status" value="2"/>
</dbReference>
<evidence type="ECO:0000256" key="8">
    <source>
        <dbReference type="ARBA" id="ARBA00048617"/>
    </source>
</evidence>
<proteinExistence type="inferred from homology"/>
<feature type="non-terminal residue" evidence="10">
    <location>
        <position position="1"/>
    </location>
</feature>
<dbReference type="GO" id="GO:0006780">
    <property type="term" value="P:uroporphyrinogen III biosynthetic process"/>
    <property type="evidence" value="ECO:0007669"/>
    <property type="project" value="InterPro"/>
</dbReference>
<reference evidence="10" key="1">
    <citation type="submission" date="2018-05" db="EMBL/GenBank/DDBJ databases">
        <authorList>
            <person name="Lanie J.A."/>
            <person name="Ng W.-L."/>
            <person name="Kazmierczak K.M."/>
            <person name="Andrzejewski T.M."/>
            <person name="Davidsen T.M."/>
            <person name="Wayne K.J."/>
            <person name="Tettelin H."/>
            <person name="Glass J.I."/>
            <person name="Rusch D."/>
            <person name="Podicherti R."/>
            <person name="Tsui H.-C.T."/>
            <person name="Winkler M.E."/>
        </authorList>
    </citation>
    <scope>NUCLEOTIDE SEQUENCE</scope>
</reference>
<evidence type="ECO:0000259" key="9">
    <source>
        <dbReference type="Pfam" id="PF02602"/>
    </source>
</evidence>
<comment type="pathway">
    <text evidence="1">Porphyrin-containing compound metabolism; protoporphyrin-IX biosynthesis; coproporphyrinogen-III from 5-aminolevulinate: step 3/4.</text>
</comment>
<dbReference type="PANTHER" id="PTHR38042:SF1">
    <property type="entry name" value="UROPORPHYRINOGEN-III SYNTHASE, CHLOROPLASTIC"/>
    <property type="match status" value="1"/>
</dbReference>
<evidence type="ECO:0000256" key="1">
    <source>
        <dbReference type="ARBA" id="ARBA00004772"/>
    </source>
</evidence>
<dbReference type="Pfam" id="PF02602">
    <property type="entry name" value="HEM4"/>
    <property type="match status" value="1"/>
</dbReference>
<keyword evidence="4" id="KW-0456">Lyase</keyword>
<evidence type="ECO:0000256" key="6">
    <source>
        <dbReference type="ARBA" id="ARBA00031702"/>
    </source>
</evidence>
<protein>
    <recommendedName>
        <fullName evidence="3">uroporphyrinogen-III synthase</fullName>
        <ecNumber evidence="3">4.2.1.75</ecNumber>
    </recommendedName>
    <alternativeName>
        <fullName evidence="7">Hydroxymethylbilane hydrolyase [cyclizing]</fullName>
    </alternativeName>
    <alternativeName>
        <fullName evidence="6">Uroporphyrinogen-III cosynthase</fullName>
    </alternativeName>
</protein>
<gene>
    <name evidence="10" type="ORF">METZ01_LOCUS119874</name>
</gene>
<evidence type="ECO:0000256" key="7">
    <source>
        <dbReference type="ARBA" id="ARBA00032649"/>
    </source>
</evidence>
<evidence type="ECO:0000256" key="5">
    <source>
        <dbReference type="ARBA" id="ARBA00023244"/>
    </source>
</evidence>
<dbReference type="SUPFAM" id="SSF69618">
    <property type="entry name" value="HemD-like"/>
    <property type="match status" value="1"/>
</dbReference>
<sequence>VDKLSGRRILITRAEEDCESWADQLRLLGAVPVIFPCIECEPIISKTILGKLEQEVPCAHWLVFTSRRGVDAFAALYEKPLPEKLKIAVVGPTTAQTAGEKLGRVDFISEESTAISLGRELGKKIKSPCRLIMALAENAGKTLESELNSAGKEYVRLDLYRTIPKKSQGHRRKISSLGANSIFLASPSAVTGLTNQVELDTTPNVFTIGPSTTASVLATGLAVAGEAKQSNLQGLLEAFSCAN</sequence>
<comment type="catalytic activity">
    <reaction evidence="8">
        <text>hydroxymethylbilane = uroporphyrinogen III + H2O</text>
        <dbReference type="Rhea" id="RHEA:18965"/>
        <dbReference type="ChEBI" id="CHEBI:15377"/>
        <dbReference type="ChEBI" id="CHEBI:57308"/>
        <dbReference type="ChEBI" id="CHEBI:57845"/>
        <dbReference type="EC" id="4.2.1.75"/>
    </reaction>
</comment>
<dbReference type="EC" id="4.2.1.75" evidence="3"/>
<comment type="similarity">
    <text evidence="2">Belongs to the uroporphyrinogen-III synthase family.</text>
</comment>
<keyword evidence="5" id="KW-0627">Porphyrin biosynthesis</keyword>
<evidence type="ECO:0000256" key="4">
    <source>
        <dbReference type="ARBA" id="ARBA00023239"/>
    </source>
</evidence>
<organism evidence="10">
    <name type="scientific">marine metagenome</name>
    <dbReference type="NCBI Taxonomy" id="408172"/>
    <lineage>
        <taxon>unclassified sequences</taxon>
        <taxon>metagenomes</taxon>
        <taxon>ecological metagenomes</taxon>
    </lineage>
</organism>
<accession>A0A381XQU5</accession>
<dbReference type="GO" id="GO:0004852">
    <property type="term" value="F:uroporphyrinogen-III synthase activity"/>
    <property type="evidence" value="ECO:0007669"/>
    <property type="project" value="UniProtKB-EC"/>
</dbReference>
<evidence type="ECO:0000313" key="10">
    <source>
        <dbReference type="EMBL" id="SVA67020.1"/>
    </source>
</evidence>
<dbReference type="CDD" id="cd06578">
    <property type="entry name" value="HemD"/>
    <property type="match status" value="1"/>
</dbReference>
<dbReference type="InterPro" id="IPR039793">
    <property type="entry name" value="UROS/Hem4"/>
</dbReference>
<dbReference type="EMBL" id="UINC01016017">
    <property type="protein sequence ID" value="SVA67020.1"/>
    <property type="molecule type" value="Genomic_DNA"/>
</dbReference>
<evidence type="ECO:0000256" key="3">
    <source>
        <dbReference type="ARBA" id="ARBA00013109"/>
    </source>
</evidence>
<dbReference type="AlphaFoldDB" id="A0A381XQU5"/>
<evidence type="ECO:0000256" key="2">
    <source>
        <dbReference type="ARBA" id="ARBA00008133"/>
    </source>
</evidence>